<organism evidence="6 7">
    <name type="scientific">Nadsonia fulvescens var. elongata DSM 6958</name>
    <dbReference type="NCBI Taxonomy" id="857566"/>
    <lineage>
        <taxon>Eukaryota</taxon>
        <taxon>Fungi</taxon>
        <taxon>Dikarya</taxon>
        <taxon>Ascomycota</taxon>
        <taxon>Saccharomycotina</taxon>
        <taxon>Dipodascomycetes</taxon>
        <taxon>Dipodascales</taxon>
        <taxon>Dipodascales incertae sedis</taxon>
        <taxon>Nadsonia</taxon>
    </lineage>
</organism>
<dbReference type="GO" id="GO:0017070">
    <property type="term" value="F:U6 snRNA binding"/>
    <property type="evidence" value="ECO:0007669"/>
    <property type="project" value="TreeGrafter"/>
</dbReference>
<name>A0A1E3PLA5_9ASCO</name>
<dbReference type="STRING" id="857566.A0A1E3PLA5"/>
<evidence type="ECO:0000313" key="7">
    <source>
        <dbReference type="Proteomes" id="UP000095009"/>
    </source>
</evidence>
<keyword evidence="2" id="KW-0694">RNA-binding</keyword>
<dbReference type="GO" id="GO:0000974">
    <property type="term" value="C:Prp19 complex"/>
    <property type="evidence" value="ECO:0007669"/>
    <property type="project" value="TreeGrafter"/>
</dbReference>
<feature type="region of interest" description="Disordered" evidence="4">
    <location>
        <begin position="315"/>
        <end position="348"/>
    </location>
</feature>
<accession>A0A1E3PLA5</accession>
<feature type="domain" description="STL11/RBM22-like N-terminal" evidence="5">
    <location>
        <begin position="1"/>
        <end position="98"/>
    </location>
</feature>
<proteinExistence type="predicted"/>
<reference evidence="6 7" key="1">
    <citation type="journal article" date="2016" name="Proc. Natl. Acad. Sci. U.S.A.">
        <title>Comparative genomics of biotechnologically important yeasts.</title>
        <authorList>
            <person name="Riley R."/>
            <person name="Haridas S."/>
            <person name="Wolfe K.H."/>
            <person name="Lopes M.R."/>
            <person name="Hittinger C.T."/>
            <person name="Goeker M."/>
            <person name="Salamov A.A."/>
            <person name="Wisecaver J.H."/>
            <person name="Long T.M."/>
            <person name="Calvey C.H."/>
            <person name="Aerts A.L."/>
            <person name="Barry K.W."/>
            <person name="Choi C."/>
            <person name="Clum A."/>
            <person name="Coughlan A.Y."/>
            <person name="Deshpande S."/>
            <person name="Douglass A.P."/>
            <person name="Hanson S.J."/>
            <person name="Klenk H.-P."/>
            <person name="LaButti K.M."/>
            <person name="Lapidus A."/>
            <person name="Lindquist E.A."/>
            <person name="Lipzen A.M."/>
            <person name="Meier-Kolthoff J.P."/>
            <person name="Ohm R.A."/>
            <person name="Otillar R.P."/>
            <person name="Pangilinan J.L."/>
            <person name="Peng Y."/>
            <person name="Rokas A."/>
            <person name="Rosa C.A."/>
            <person name="Scheuner C."/>
            <person name="Sibirny A.A."/>
            <person name="Slot J.C."/>
            <person name="Stielow J.B."/>
            <person name="Sun H."/>
            <person name="Kurtzman C.P."/>
            <person name="Blackwell M."/>
            <person name="Grigoriev I.V."/>
            <person name="Jeffries T.W."/>
        </authorList>
    </citation>
    <scope>NUCLEOTIDE SEQUENCE [LARGE SCALE GENOMIC DNA]</scope>
    <source>
        <strain evidence="6 7">DSM 6958</strain>
    </source>
</reference>
<dbReference type="Pfam" id="PF21369">
    <property type="entry name" value="STL11_N"/>
    <property type="match status" value="1"/>
</dbReference>
<dbReference type="GO" id="GO:0071007">
    <property type="term" value="C:U2-type catalytic step 2 spliceosome"/>
    <property type="evidence" value="ECO:0007669"/>
    <property type="project" value="TreeGrafter"/>
</dbReference>
<feature type="region of interest" description="Disordered" evidence="4">
    <location>
        <begin position="137"/>
        <end position="162"/>
    </location>
</feature>
<sequence length="371" mass="40755">MTRESAAEQCALCTRPFTIFRWHKGAKSNLSSGLRFEKTRICLTCSRANNCCQCCMRDLTTGLSMSMRDAMFKLVGESAPGTINNEGKSTDIMKVYNAQAYEAKLNDDKGGDIDAEQQQHMDKIHSVARALIQNQGAKTPYQKPVSRGIKGKDENNSTENQPSKALMFSVTKLASSLPILTGQIWPPPEDNTLTSFLVMGIEDDLPEYKIKQKFISLTENDTPGSSRASTVQKIIVNHASKCCFIQFHTRPDAENVARIIASIGKNSTEKVNEGCLNIAGSRVVVRWSSIKSFGSTHDENKLLGKMVRKAIRKKYTTSTRSSNDRSLISKTSNRNKNGESGNGTVNSTVLEAAPGASAHARYKSTVHGYEA</sequence>
<keyword evidence="7" id="KW-1185">Reference proteome</keyword>
<dbReference type="InterPro" id="IPR039171">
    <property type="entry name" value="Cwc2/Slt11"/>
</dbReference>
<evidence type="ECO:0000256" key="2">
    <source>
        <dbReference type="ARBA" id="ARBA00022884"/>
    </source>
</evidence>
<dbReference type="InterPro" id="IPR048995">
    <property type="entry name" value="STL11/RBM22-like_N"/>
</dbReference>
<evidence type="ECO:0000313" key="6">
    <source>
        <dbReference type="EMBL" id="ODQ66219.1"/>
    </source>
</evidence>
<dbReference type="Proteomes" id="UP000095009">
    <property type="component" value="Unassembled WGS sequence"/>
</dbReference>
<gene>
    <name evidence="6" type="ORF">NADFUDRAFT_50140</name>
</gene>
<dbReference type="OrthoDB" id="10259600at2759"/>
<dbReference type="GO" id="GO:0036002">
    <property type="term" value="F:pre-mRNA binding"/>
    <property type="evidence" value="ECO:0007669"/>
    <property type="project" value="TreeGrafter"/>
</dbReference>
<evidence type="ECO:0000256" key="1">
    <source>
        <dbReference type="ARBA" id="ARBA00019060"/>
    </source>
</evidence>
<comment type="function">
    <text evidence="3">Involved in pre-mRNA splicing. Facilitates the cooperative formation of U2/U6 helix II in association with stem II in the spliceosome. Binds to RNA.</text>
</comment>
<protein>
    <recommendedName>
        <fullName evidence="1">Pre-mRNA-splicing factor SLT11</fullName>
    </recommendedName>
</protein>
<dbReference type="PANTHER" id="PTHR14089:SF6">
    <property type="entry name" value="PRE-MRNA-SPLICING FACTOR RBM22"/>
    <property type="match status" value="1"/>
</dbReference>
<dbReference type="EMBL" id="KV454408">
    <property type="protein sequence ID" value="ODQ66219.1"/>
    <property type="molecule type" value="Genomic_DNA"/>
</dbReference>
<dbReference type="PANTHER" id="PTHR14089">
    <property type="entry name" value="PRE-MRNA-SPLICING FACTOR RBM22"/>
    <property type="match status" value="1"/>
</dbReference>
<evidence type="ECO:0000256" key="3">
    <source>
        <dbReference type="ARBA" id="ARBA00025609"/>
    </source>
</evidence>
<evidence type="ECO:0000256" key="4">
    <source>
        <dbReference type="SAM" id="MobiDB-lite"/>
    </source>
</evidence>
<evidence type="ECO:0000259" key="5">
    <source>
        <dbReference type="Pfam" id="PF21369"/>
    </source>
</evidence>
<dbReference type="GO" id="GO:0071006">
    <property type="term" value="C:U2-type catalytic step 1 spliceosome"/>
    <property type="evidence" value="ECO:0007669"/>
    <property type="project" value="TreeGrafter"/>
</dbReference>
<feature type="compositionally biased region" description="Polar residues" evidence="4">
    <location>
        <begin position="316"/>
        <end position="348"/>
    </location>
</feature>
<dbReference type="AlphaFoldDB" id="A0A1E3PLA5"/>